<organism evidence="1">
    <name type="scientific">marine metagenome</name>
    <dbReference type="NCBI Taxonomy" id="408172"/>
    <lineage>
        <taxon>unclassified sequences</taxon>
        <taxon>metagenomes</taxon>
        <taxon>ecological metagenomes</taxon>
    </lineage>
</organism>
<proteinExistence type="predicted"/>
<reference evidence="1" key="1">
    <citation type="submission" date="2018-05" db="EMBL/GenBank/DDBJ databases">
        <authorList>
            <person name="Lanie J.A."/>
            <person name="Ng W.-L."/>
            <person name="Kazmierczak K.M."/>
            <person name="Andrzejewski T.M."/>
            <person name="Davidsen T.M."/>
            <person name="Wayne K.J."/>
            <person name="Tettelin H."/>
            <person name="Glass J.I."/>
            <person name="Rusch D."/>
            <person name="Podicherti R."/>
            <person name="Tsui H.-C.T."/>
            <person name="Winkler M.E."/>
        </authorList>
    </citation>
    <scope>NUCLEOTIDE SEQUENCE</scope>
</reference>
<dbReference type="AlphaFoldDB" id="A0A381QDG8"/>
<sequence>MRDKDRRACSGEFTKSFLDQNFGFGIDARGRFIEDQNFRIGCENACEG</sequence>
<name>A0A381QDG8_9ZZZZ</name>
<evidence type="ECO:0000313" key="1">
    <source>
        <dbReference type="EMBL" id="SUZ76127.1"/>
    </source>
</evidence>
<gene>
    <name evidence="1" type="ORF">METZ01_LOCUS28981</name>
</gene>
<accession>A0A381QDG8</accession>
<protein>
    <submittedName>
        <fullName evidence="1">Uncharacterized protein</fullName>
    </submittedName>
</protein>
<dbReference type="EMBL" id="UINC01001266">
    <property type="protein sequence ID" value="SUZ76127.1"/>
    <property type="molecule type" value="Genomic_DNA"/>
</dbReference>